<dbReference type="AlphaFoldDB" id="A0A5J4WXB1"/>
<proteinExistence type="predicted"/>
<evidence type="ECO:0000313" key="1">
    <source>
        <dbReference type="EMBL" id="KAA6399005.1"/>
    </source>
</evidence>
<dbReference type="Proteomes" id="UP000324800">
    <property type="component" value="Unassembled WGS sequence"/>
</dbReference>
<comment type="caution">
    <text evidence="1">The sequence shown here is derived from an EMBL/GenBank/DDBJ whole genome shotgun (WGS) entry which is preliminary data.</text>
</comment>
<organism evidence="1 2">
    <name type="scientific">Streblomastix strix</name>
    <dbReference type="NCBI Taxonomy" id="222440"/>
    <lineage>
        <taxon>Eukaryota</taxon>
        <taxon>Metamonada</taxon>
        <taxon>Preaxostyla</taxon>
        <taxon>Oxymonadida</taxon>
        <taxon>Streblomastigidae</taxon>
        <taxon>Streblomastix</taxon>
    </lineage>
</organism>
<reference evidence="1 2" key="1">
    <citation type="submission" date="2019-03" db="EMBL/GenBank/DDBJ databases">
        <title>Single cell metagenomics reveals metabolic interactions within the superorganism composed of flagellate Streblomastix strix and complex community of Bacteroidetes bacteria on its surface.</title>
        <authorList>
            <person name="Treitli S.C."/>
            <person name="Kolisko M."/>
            <person name="Husnik F."/>
            <person name="Keeling P."/>
            <person name="Hampl V."/>
        </authorList>
    </citation>
    <scope>NUCLEOTIDE SEQUENCE [LARGE SCALE GENOMIC DNA]</scope>
    <source>
        <strain evidence="1">ST1C</strain>
    </source>
</reference>
<dbReference type="SUPFAM" id="SSF56672">
    <property type="entry name" value="DNA/RNA polymerases"/>
    <property type="match status" value="1"/>
</dbReference>
<evidence type="ECO:0000313" key="2">
    <source>
        <dbReference type="Proteomes" id="UP000324800"/>
    </source>
</evidence>
<protein>
    <submittedName>
        <fullName evidence="1">Uncharacterized protein</fullName>
    </submittedName>
</protein>
<accession>A0A5J4WXB1</accession>
<dbReference type="InterPro" id="IPR043502">
    <property type="entry name" value="DNA/RNA_pol_sf"/>
</dbReference>
<dbReference type="OrthoDB" id="6600300at2759"/>
<gene>
    <name evidence="1" type="ORF">EZS28_005464</name>
</gene>
<dbReference type="EMBL" id="SNRW01000836">
    <property type="protein sequence ID" value="KAA6399005.1"/>
    <property type="molecule type" value="Genomic_DNA"/>
</dbReference>
<sequence>MNDQKLSDNVYAVQMNPDKCKCKTPLQVAYFVLDNAKYCFISQKEILTQRIGLYLAIQTKVINNSSSTLQRINNFTMKNAKYFFPTIEGDLLDEKKILGLAIEREGTEMIALAPKNYYIMVDDKTKIKLKGINQSTNKIIKAQIVENIVEGTITMCINMRLGQKSYQMSKLAIEKNSITRCHTKAILMLTLNPILNFSLCLDNFIYYVFHILKVLIDKTRALDLACSSVSYFFGLPHLAPSFLSYFFQAQ</sequence>
<name>A0A5J4WXB1_9EUKA</name>